<dbReference type="Proteomes" id="UP001500418">
    <property type="component" value="Unassembled WGS sequence"/>
</dbReference>
<comment type="caution">
    <text evidence="2">The sequence shown here is derived from an EMBL/GenBank/DDBJ whole genome shotgun (WGS) entry which is preliminary data.</text>
</comment>
<gene>
    <name evidence="2" type="ORF">GCM10009575_007740</name>
</gene>
<organism evidence="2 3">
    <name type="scientific">Streptomyces rhizosphaericus</name>
    <dbReference type="NCBI Taxonomy" id="114699"/>
    <lineage>
        <taxon>Bacteria</taxon>
        <taxon>Bacillati</taxon>
        <taxon>Actinomycetota</taxon>
        <taxon>Actinomycetes</taxon>
        <taxon>Kitasatosporales</taxon>
        <taxon>Streptomycetaceae</taxon>
        <taxon>Streptomyces</taxon>
        <taxon>Streptomyces violaceusniger group</taxon>
    </lineage>
</organism>
<evidence type="ECO:0000313" key="2">
    <source>
        <dbReference type="EMBL" id="GAA0917605.1"/>
    </source>
</evidence>
<name>A0ABP3Z906_9ACTN</name>
<reference evidence="3" key="1">
    <citation type="journal article" date="2019" name="Int. J. Syst. Evol. Microbiol.">
        <title>The Global Catalogue of Microorganisms (GCM) 10K type strain sequencing project: providing services to taxonomists for standard genome sequencing and annotation.</title>
        <authorList>
            <consortium name="The Broad Institute Genomics Platform"/>
            <consortium name="The Broad Institute Genome Sequencing Center for Infectious Disease"/>
            <person name="Wu L."/>
            <person name="Ma J."/>
        </authorList>
    </citation>
    <scope>NUCLEOTIDE SEQUENCE [LARGE SCALE GENOMIC DNA]</scope>
    <source>
        <strain evidence="3">JCM 11444</strain>
    </source>
</reference>
<feature type="compositionally biased region" description="Low complexity" evidence="1">
    <location>
        <begin position="30"/>
        <end position="45"/>
    </location>
</feature>
<sequence length="100" mass="10442">MRQIKHFSEGGPQTPPTRSPEGLRPPSTEAATAPALTDPAAGGEARAPRPLPRCSMAPKARNETRTQQPIGALGRPARQRPCQRAAAADRAGPPPPEPGP</sequence>
<dbReference type="EMBL" id="BAAAID010000003">
    <property type="protein sequence ID" value="GAA0917605.1"/>
    <property type="molecule type" value="Genomic_DNA"/>
</dbReference>
<proteinExistence type="predicted"/>
<protein>
    <submittedName>
        <fullName evidence="2">Uncharacterized protein</fullName>
    </submittedName>
</protein>
<evidence type="ECO:0000256" key="1">
    <source>
        <dbReference type="SAM" id="MobiDB-lite"/>
    </source>
</evidence>
<evidence type="ECO:0000313" key="3">
    <source>
        <dbReference type="Proteomes" id="UP001500418"/>
    </source>
</evidence>
<feature type="compositionally biased region" description="Low complexity" evidence="1">
    <location>
        <begin position="74"/>
        <end position="91"/>
    </location>
</feature>
<accession>A0ABP3Z906</accession>
<keyword evidence="3" id="KW-1185">Reference proteome</keyword>
<feature type="region of interest" description="Disordered" evidence="1">
    <location>
        <begin position="1"/>
        <end position="100"/>
    </location>
</feature>